<feature type="signal peptide" evidence="1">
    <location>
        <begin position="1"/>
        <end position="22"/>
    </location>
</feature>
<protein>
    <submittedName>
        <fullName evidence="4">DUF1735 domain-containing protein</fullName>
    </submittedName>
</protein>
<dbReference type="Pfam" id="PF22839">
    <property type="entry name" value="DUF7015"/>
    <property type="match status" value="1"/>
</dbReference>
<dbReference type="PROSITE" id="PS51257">
    <property type="entry name" value="PROKAR_LIPOPROTEIN"/>
    <property type="match status" value="1"/>
</dbReference>
<name>A0ABV8PCQ0_9SPHI</name>
<organism evidence="4 5">
    <name type="scientific">Pedobacter lithocola</name>
    <dbReference type="NCBI Taxonomy" id="1908239"/>
    <lineage>
        <taxon>Bacteria</taxon>
        <taxon>Pseudomonadati</taxon>
        <taxon>Bacteroidota</taxon>
        <taxon>Sphingobacteriia</taxon>
        <taxon>Sphingobacteriales</taxon>
        <taxon>Sphingobacteriaceae</taxon>
        <taxon>Pedobacter</taxon>
    </lineage>
</organism>
<dbReference type="Proteomes" id="UP001595789">
    <property type="component" value="Unassembled WGS sequence"/>
</dbReference>
<keyword evidence="1" id="KW-0732">Signal</keyword>
<feature type="domain" description="DUF7015" evidence="3">
    <location>
        <begin position="182"/>
        <end position="278"/>
    </location>
</feature>
<dbReference type="Gene3D" id="2.60.40.1740">
    <property type="entry name" value="hypothetical protein (bacova_03559)"/>
    <property type="match status" value="1"/>
</dbReference>
<evidence type="ECO:0000313" key="4">
    <source>
        <dbReference type="EMBL" id="MFC4211880.1"/>
    </source>
</evidence>
<proteinExistence type="predicted"/>
<evidence type="ECO:0000259" key="3">
    <source>
        <dbReference type="Pfam" id="PF22839"/>
    </source>
</evidence>
<keyword evidence="5" id="KW-1185">Reference proteome</keyword>
<reference evidence="5" key="1">
    <citation type="journal article" date="2019" name="Int. J. Syst. Evol. Microbiol.">
        <title>The Global Catalogue of Microorganisms (GCM) 10K type strain sequencing project: providing services to taxonomists for standard genome sequencing and annotation.</title>
        <authorList>
            <consortium name="The Broad Institute Genomics Platform"/>
            <consortium name="The Broad Institute Genome Sequencing Center for Infectious Disease"/>
            <person name="Wu L."/>
            <person name="Ma J."/>
        </authorList>
    </citation>
    <scope>NUCLEOTIDE SEQUENCE [LARGE SCALE GENOMIC DNA]</scope>
    <source>
        <strain evidence="5">CCM 8691</strain>
    </source>
</reference>
<dbReference type="InterPro" id="IPR054281">
    <property type="entry name" value="DUF7015"/>
</dbReference>
<dbReference type="RefSeq" id="WP_378985362.1">
    <property type="nucleotide sequence ID" value="NZ_JBHSBW010000011.1"/>
</dbReference>
<feature type="domain" description="BT-3987-like N-terminal" evidence="2">
    <location>
        <begin position="56"/>
        <end position="160"/>
    </location>
</feature>
<dbReference type="InterPro" id="IPR013728">
    <property type="entry name" value="BT_3987-like_N"/>
</dbReference>
<comment type="caution">
    <text evidence="4">The sequence shown here is derived from an EMBL/GenBank/DDBJ whole genome shotgun (WGS) entry which is preliminary data.</text>
</comment>
<evidence type="ECO:0000256" key="1">
    <source>
        <dbReference type="SAM" id="SignalP"/>
    </source>
</evidence>
<sequence length="281" mass="30299">MKKNIIKSIVLFLAVTSLTSCLKDDSLVLDPAKGVNVIEFANPGQINVIGSIYPLYVQSYAVVPEVNRTITVSYSGPQSEAPEDITVNIAVAPNSVITEYNTNQNEAYELMPTSNYTMTTTSVVIKKGTSKASFNILFKPTSFDLGKALVLPLRITSVSSGTISGNFNTILLNVGAKNRIDGLYSYKTSATTSLVPNADDKDVPLVTSGANTVKTNLLNTYANIMVYSIDPVTNKVTVVSGLGTPVTDPVSNYNPTTKVMFVKWTSGTRSFEETFTYTGVR</sequence>
<dbReference type="Pfam" id="PF08522">
    <property type="entry name" value="BT_3987-like_N"/>
    <property type="match status" value="1"/>
</dbReference>
<gene>
    <name evidence="4" type="ORF">ACFOWA_11840</name>
</gene>
<feature type="chain" id="PRO_5045102078" evidence="1">
    <location>
        <begin position="23"/>
        <end position="281"/>
    </location>
</feature>
<dbReference type="EMBL" id="JBHSBW010000011">
    <property type="protein sequence ID" value="MFC4211880.1"/>
    <property type="molecule type" value="Genomic_DNA"/>
</dbReference>
<evidence type="ECO:0000313" key="5">
    <source>
        <dbReference type="Proteomes" id="UP001595789"/>
    </source>
</evidence>
<accession>A0ABV8PCQ0</accession>
<evidence type="ECO:0000259" key="2">
    <source>
        <dbReference type="Pfam" id="PF08522"/>
    </source>
</evidence>